<feature type="region of interest" description="Disordered" evidence="1">
    <location>
        <begin position="24"/>
        <end position="67"/>
    </location>
</feature>
<feature type="compositionally biased region" description="Basic and acidic residues" evidence="1">
    <location>
        <begin position="80"/>
        <end position="91"/>
    </location>
</feature>
<dbReference type="AlphaFoldDB" id="A0A7S4BDB8"/>
<evidence type="ECO:0000313" key="2">
    <source>
        <dbReference type="EMBL" id="CAE0761383.1"/>
    </source>
</evidence>
<reference evidence="2" key="1">
    <citation type="submission" date="2021-01" db="EMBL/GenBank/DDBJ databases">
        <authorList>
            <person name="Corre E."/>
            <person name="Pelletier E."/>
            <person name="Niang G."/>
            <person name="Scheremetjew M."/>
            <person name="Finn R."/>
            <person name="Kale V."/>
            <person name="Holt S."/>
            <person name="Cochrane G."/>
            <person name="Meng A."/>
            <person name="Brown T."/>
            <person name="Cohen L."/>
        </authorList>
    </citation>
    <scope>NUCLEOTIDE SEQUENCE</scope>
    <source>
        <strain evidence="2">CCMP645</strain>
    </source>
</reference>
<gene>
    <name evidence="2" type="ORF">PCAR00345_LOCUS13995</name>
</gene>
<dbReference type="EMBL" id="HBIZ01022136">
    <property type="protein sequence ID" value="CAE0761383.1"/>
    <property type="molecule type" value="Transcribed_RNA"/>
</dbReference>
<proteinExistence type="predicted"/>
<feature type="compositionally biased region" description="Polar residues" evidence="1">
    <location>
        <begin position="46"/>
        <end position="56"/>
    </location>
</feature>
<feature type="region of interest" description="Disordered" evidence="1">
    <location>
        <begin position="80"/>
        <end position="104"/>
    </location>
</feature>
<sequence>MAKQYSMYNVQGAEMWKQRISRENNFNAPVPPSSIGGDDDDKVSMMSGSTRMTSVSRARKSDVSVASTATMRKIEELEKRLEDERRKRESVESQLKQYMGGSVP</sequence>
<protein>
    <submittedName>
        <fullName evidence="2">Uncharacterized protein</fullName>
    </submittedName>
</protein>
<accession>A0A7S4BDB8</accession>
<evidence type="ECO:0000256" key="1">
    <source>
        <dbReference type="SAM" id="MobiDB-lite"/>
    </source>
</evidence>
<name>A0A7S4BDB8_CHRCT</name>
<organism evidence="2">
    <name type="scientific">Chrysotila carterae</name>
    <name type="common">Marine alga</name>
    <name type="synonym">Syracosphaera carterae</name>
    <dbReference type="NCBI Taxonomy" id="13221"/>
    <lineage>
        <taxon>Eukaryota</taxon>
        <taxon>Haptista</taxon>
        <taxon>Haptophyta</taxon>
        <taxon>Prymnesiophyceae</taxon>
        <taxon>Isochrysidales</taxon>
        <taxon>Isochrysidaceae</taxon>
        <taxon>Chrysotila</taxon>
    </lineage>
</organism>